<organism evidence="2 3">
    <name type="scientific">Salmonirosea aquatica</name>
    <dbReference type="NCBI Taxonomy" id="2654236"/>
    <lineage>
        <taxon>Bacteria</taxon>
        <taxon>Pseudomonadati</taxon>
        <taxon>Bacteroidota</taxon>
        <taxon>Cytophagia</taxon>
        <taxon>Cytophagales</taxon>
        <taxon>Spirosomataceae</taxon>
        <taxon>Salmonirosea</taxon>
    </lineage>
</organism>
<keyword evidence="3" id="KW-1185">Reference proteome</keyword>
<evidence type="ECO:0000256" key="1">
    <source>
        <dbReference type="SAM" id="SignalP"/>
    </source>
</evidence>
<keyword evidence="1" id="KW-0732">Signal</keyword>
<proteinExistence type="predicted"/>
<dbReference type="AlphaFoldDB" id="A0A7C9FAW9"/>
<reference evidence="2 3" key="1">
    <citation type="submission" date="2019-10" db="EMBL/GenBank/DDBJ databases">
        <title>Draft Genome Sequence of Cytophagaceae sp. SJW1-29.</title>
        <authorList>
            <person name="Choi A."/>
        </authorList>
    </citation>
    <scope>NUCLEOTIDE SEQUENCE [LARGE SCALE GENOMIC DNA]</scope>
    <source>
        <strain evidence="2 3">SJW1-29</strain>
    </source>
</reference>
<comment type="caution">
    <text evidence="2">The sequence shown here is derived from an EMBL/GenBank/DDBJ whole genome shotgun (WGS) entry which is preliminary data.</text>
</comment>
<accession>A0A7C9FAW9</accession>
<gene>
    <name evidence="2" type="ORF">GBK04_00840</name>
</gene>
<dbReference type="EMBL" id="WHLY01000001">
    <property type="protein sequence ID" value="MPR31930.1"/>
    <property type="molecule type" value="Genomic_DNA"/>
</dbReference>
<feature type="chain" id="PRO_5028808688" evidence="1">
    <location>
        <begin position="24"/>
        <end position="369"/>
    </location>
</feature>
<dbReference type="Proteomes" id="UP000479293">
    <property type="component" value="Unassembled WGS sequence"/>
</dbReference>
<evidence type="ECO:0000313" key="3">
    <source>
        <dbReference type="Proteomes" id="UP000479293"/>
    </source>
</evidence>
<sequence length="369" mass="40636">MKKLSIVLMLAAACLLLPPTAVAQYVDWTGTVSTEWNEPDNWSTHAVPVDTSFVRIIQAASDGRYPVLSSSVKVRYFRLQTYQITIGSHTLEADEMDTLWGTIVSDNGKLKVTGINPLYGTYIQGPINIDLEYGRLFGITYGGDVVMHVTSKANQYNWWPRNSGVYISYNANDTFKGNVKFIVDGVGDLNIGTFASTTLFEKKVDFILSNPGPNQTRVYFSQRGGTSIFKDSVNVFLTPRTEFYPKSFVNFEGPVSLNNQGGRFEVAAWGDFTNNPSGDAKSSLIRFSKDINVDQSEGSVAFGSNYTSEYQGFLSASSSGSLIDTLSTVRLSGAGLSKGSISFINSIINTPIRNWPPPPTRPQPWRERA</sequence>
<name>A0A7C9FAW9_9BACT</name>
<evidence type="ECO:0000313" key="2">
    <source>
        <dbReference type="EMBL" id="MPR31930.1"/>
    </source>
</evidence>
<dbReference type="RefSeq" id="WP_152756032.1">
    <property type="nucleotide sequence ID" value="NZ_WHLY01000001.1"/>
</dbReference>
<protein>
    <submittedName>
        <fullName evidence="2">Uncharacterized protein</fullName>
    </submittedName>
</protein>
<feature type="signal peptide" evidence="1">
    <location>
        <begin position="1"/>
        <end position="23"/>
    </location>
</feature>